<comment type="caution">
    <text evidence="4">The sequence shown here is derived from an EMBL/GenBank/DDBJ whole genome shotgun (WGS) entry which is preliminary data.</text>
</comment>
<dbReference type="PRINTS" id="PR00081">
    <property type="entry name" value="GDHRDH"/>
</dbReference>
<evidence type="ECO:0000256" key="2">
    <source>
        <dbReference type="ARBA" id="ARBA00023002"/>
    </source>
</evidence>
<name>A0A8J7LVT1_9RHOB</name>
<dbReference type="Pfam" id="PF00106">
    <property type="entry name" value="adh_short"/>
    <property type="match status" value="1"/>
</dbReference>
<dbReference type="Proteomes" id="UP000640583">
    <property type="component" value="Unassembled WGS sequence"/>
</dbReference>
<evidence type="ECO:0000313" key="4">
    <source>
        <dbReference type="EMBL" id="MBI1493462.1"/>
    </source>
</evidence>
<comment type="similarity">
    <text evidence="1">Belongs to the short-chain dehydrogenases/reductases (SDR) family.</text>
</comment>
<dbReference type="InterPro" id="IPR036291">
    <property type="entry name" value="NAD(P)-bd_dom_sf"/>
</dbReference>
<accession>A0A8J7LVT1</accession>
<organism evidence="4 5">
    <name type="scientific">Halocynthiibacter styelae</name>
    <dbReference type="NCBI Taxonomy" id="2761955"/>
    <lineage>
        <taxon>Bacteria</taxon>
        <taxon>Pseudomonadati</taxon>
        <taxon>Pseudomonadota</taxon>
        <taxon>Alphaproteobacteria</taxon>
        <taxon>Rhodobacterales</taxon>
        <taxon>Paracoccaceae</taxon>
        <taxon>Halocynthiibacter</taxon>
    </lineage>
</organism>
<dbReference type="Gene3D" id="3.40.50.720">
    <property type="entry name" value="NAD(P)-binding Rossmann-like Domain"/>
    <property type="match status" value="1"/>
</dbReference>
<keyword evidence="3" id="KW-1133">Transmembrane helix</keyword>
<keyword evidence="2" id="KW-0560">Oxidoreductase</keyword>
<dbReference type="AlphaFoldDB" id="A0A8J7LVT1"/>
<dbReference type="SUPFAM" id="SSF51735">
    <property type="entry name" value="NAD(P)-binding Rossmann-fold domains"/>
    <property type="match status" value="1"/>
</dbReference>
<feature type="transmembrane region" description="Helical" evidence="3">
    <location>
        <begin position="222"/>
        <end position="239"/>
    </location>
</feature>
<keyword evidence="3" id="KW-0472">Membrane</keyword>
<dbReference type="GO" id="GO:0016491">
    <property type="term" value="F:oxidoreductase activity"/>
    <property type="evidence" value="ECO:0007669"/>
    <property type="project" value="UniProtKB-KW"/>
</dbReference>
<dbReference type="RefSeq" id="WP_228848294.1">
    <property type="nucleotide sequence ID" value="NZ_JADCKQ010000004.1"/>
</dbReference>
<dbReference type="EMBL" id="JADCKQ010000004">
    <property type="protein sequence ID" value="MBI1493462.1"/>
    <property type="molecule type" value="Genomic_DNA"/>
</dbReference>
<protein>
    <submittedName>
        <fullName evidence="4">SDR family NAD(P)-dependent oxidoreductase</fullName>
    </submittedName>
</protein>
<dbReference type="PANTHER" id="PTHR44196:SF1">
    <property type="entry name" value="DEHYDROGENASE_REDUCTASE SDR FAMILY MEMBER 7B"/>
    <property type="match status" value="1"/>
</dbReference>
<keyword evidence="3" id="KW-0812">Transmembrane</keyword>
<proteinExistence type="inferred from homology"/>
<dbReference type="InterPro" id="IPR002347">
    <property type="entry name" value="SDR_fam"/>
</dbReference>
<evidence type="ECO:0000256" key="3">
    <source>
        <dbReference type="SAM" id="Phobius"/>
    </source>
</evidence>
<evidence type="ECO:0000256" key="1">
    <source>
        <dbReference type="ARBA" id="ARBA00006484"/>
    </source>
</evidence>
<gene>
    <name evidence="4" type="ORF">H1D41_07450</name>
</gene>
<evidence type="ECO:0000313" key="5">
    <source>
        <dbReference type="Proteomes" id="UP000640583"/>
    </source>
</evidence>
<dbReference type="GO" id="GO:0016020">
    <property type="term" value="C:membrane"/>
    <property type="evidence" value="ECO:0007669"/>
    <property type="project" value="TreeGrafter"/>
</dbReference>
<dbReference type="PANTHER" id="PTHR44196">
    <property type="entry name" value="DEHYDROGENASE/REDUCTASE SDR FAMILY MEMBER 7B"/>
    <property type="match status" value="1"/>
</dbReference>
<sequence>MTPNTQETWIILGATSSMARAFARSVAQDGAAVLLAGRDMEDMQVFALDLALRGAILAEAHAIDMRDNTGFAPLIERAQQEEGQISVAVFTGSMPPQSEIDDNPELIHGVIRDSFTGPAEFLQMIAPEMETRGGGQVVGVGSVAGDRGRIGNYVYGAAKAGFHTYLSGFRNRLNRSGAHVLTVKPGFVDTAMTWTVDGMFLVASPENVARDIRKALRKKRNVIYTPFFWWGIMSIIRSIPEFIFKKLSV</sequence>
<keyword evidence="5" id="KW-1185">Reference proteome</keyword>
<reference evidence="4" key="1">
    <citation type="submission" date="2020-10" db="EMBL/GenBank/DDBJ databases">
        <title>Paenihalocynthiibacter styelae gen. nov., sp. nov., isolated from stalked sea squirt Styela clava.</title>
        <authorList>
            <person name="Kim Y.-O."/>
            <person name="Yoon J.-H."/>
        </authorList>
    </citation>
    <scope>NUCLEOTIDE SEQUENCE</scope>
    <source>
        <strain evidence="4">MYP1-1</strain>
    </source>
</reference>